<evidence type="ECO:0000313" key="1">
    <source>
        <dbReference type="EMBL" id="KAJ8879788.1"/>
    </source>
</evidence>
<sequence length="107" mass="12174">MESITCQSGINHHNYAITHMPMPSKRGNFPVLVTYGSHLLQSRVCLPRPLCPKFAHLWNSVVQSARQTMDVEVITPTSKCWSLIKRFRPTIVPLHINMVSQKSFMVA</sequence>
<dbReference type="EMBL" id="JARBHB010000007">
    <property type="protein sequence ID" value="KAJ8879788.1"/>
    <property type="molecule type" value="Genomic_DNA"/>
</dbReference>
<accession>A0ABQ9H6K1</accession>
<keyword evidence="2" id="KW-1185">Reference proteome</keyword>
<protein>
    <submittedName>
        <fullName evidence="1">Uncharacterized protein</fullName>
    </submittedName>
</protein>
<name>A0ABQ9H6K1_9NEOP</name>
<comment type="caution">
    <text evidence="1">The sequence shown here is derived from an EMBL/GenBank/DDBJ whole genome shotgun (WGS) entry which is preliminary data.</text>
</comment>
<organism evidence="1 2">
    <name type="scientific">Dryococelus australis</name>
    <dbReference type="NCBI Taxonomy" id="614101"/>
    <lineage>
        <taxon>Eukaryota</taxon>
        <taxon>Metazoa</taxon>
        <taxon>Ecdysozoa</taxon>
        <taxon>Arthropoda</taxon>
        <taxon>Hexapoda</taxon>
        <taxon>Insecta</taxon>
        <taxon>Pterygota</taxon>
        <taxon>Neoptera</taxon>
        <taxon>Polyneoptera</taxon>
        <taxon>Phasmatodea</taxon>
        <taxon>Verophasmatodea</taxon>
        <taxon>Anareolatae</taxon>
        <taxon>Phasmatidae</taxon>
        <taxon>Eurycanthinae</taxon>
        <taxon>Dryococelus</taxon>
    </lineage>
</organism>
<reference evidence="1 2" key="1">
    <citation type="submission" date="2023-02" db="EMBL/GenBank/DDBJ databases">
        <title>LHISI_Scaffold_Assembly.</title>
        <authorList>
            <person name="Stuart O.P."/>
            <person name="Cleave R."/>
            <person name="Magrath M.J.L."/>
            <person name="Mikheyev A.S."/>
        </authorList>
    </citation>
    <scope>NUCLEOTIDE SEQUENCE [LARGE SCALE GENOMIC DNA]</scope>
    <source>
        <strain evidence="1">Daus_M_001</strain>
        <tissue evidence="1">Leg muscle</tissue>
    </source>
</reference>
<proteinExistence type="predicted"/>
<gene>
    <name evidence="1" type="ORF">PR048_020396</name>
</gene>
<evidence type="ECO:0000313" key="2">
    <source>
        <dbReference type="Proteomes" id="UP001159363"/>
    </source>
</evidence>
<dbReference type="Proteomes" id="UP001159363">
    <property type="component" value="Chromosome 6"/>
</dbReference>